<evidence type="ECO:0000313" key="2">
    <source>
        <dbReference type="Proteomes" id="UP000679779"/>
    </source>
</evidence>
<protein>
    <submittedName>
        <fullName evidence="1">Uncharacterized protein</fullName>
    </submittedName>
</protein>
<dbReference type="Proteomes" id="UP000679779">
    <property type="component" value="Unassembled WGS sequence"/>
</dbReference>
<reference evidence="1" key="1">
    <citation type="submission" date="2021-03" db="EMBL/GenBank/DDBJ databases">
        <title>Antimicrobial resistance genes in bacteria isolated from Japanese honey, and their potential for conferring macrolide and lincosamide resistance in the American foulbrood pathogen Paenibacillus larvae.</title>
        <authorList>
            <person name="Okamoto M."/>
            <person name="Kumagai M."/>
            <person name="Kanamori H."/>
            <person name="Takamatsu D."/>
        </authorList>
    </citation>
    <scope>NUCLEOTIDE SEQUENCE</scope>
    <source>
        <strain evidence="1">J2TS6</strain>
    </source>
</reference>
<accession>A0A919XDA6</accession>
<comment type="caution">
    <text evidence="1">The sequence shown here is derived from an EMBL/GenBank/DDBJ whole genome shotgun (WGS) entry which is preliminary data.</text>
</comment>
<evidence type="ECO:0000313" key="1">
    <source>
        <dbReference type="EMBL" id="GIO30591.1"/>
    </source>
</evidence>
<organism evidence="1 2">
    <name type="scientific">Paenibacillus albilobatus</name>
    <dbReference type="NCBI Taxonomy" id="2716884"/>
    <lineage>
        <taxon>Bacteria</taxon>
        <taxon>Bacillati</taxon>
        <taxon>Bacillota</taxon>
        <taxon>Bacilli</taxon>
        <taxon>Bacillales</taxon>
        <taxon>Paenibacillaceae</taxon>
        <taxon>Paenibacillus</taxon>
    </lineage>
</organism>
<dbReference type="EMBL" id="BORQ01000002">
    <property type="protein sequence ID" value="GIO30591.1"/>
    <property type="molecule type" value="Genomic_DNA"/>
</dbReference>
<proteinExistence type="predicted"/>
<gene>
    <name evidence="1" type="ORF">J2TS6_17320</name>
</gene>
<sequence length="69" mass="8472">MELRHLRRFHTGFTHFLRRFYAGLTRIKYEEEIEGVIGRVYAKASPVTFSYEYARSYIFWVYLLIFVKK</sequence>
<name>A0A919XDA6_9BACL</name>
<dbReference type="AlphaFoldDB" id="A0A919XDA6"/>
<keyword evidence="2" id="KW-1185">Reference proteome</keyword>